<comment type="subcellular location">
    <subcellularLocation>
        <location evidence="1">Cytoplasm</location>
    </subcellularLocation>
</comment>
<evidence type="ECO:0000313" key="9">
    <source>
        <dbReference type="EMBL" id="VTS12694.1"/>
    </source>
</evidence>
<reference evidence="9 10" key="1">
    <citation type="submission" date="2019-05" db="EMBL/GenBank/DDBJ databases">
        <authorList>
            <consortium name="Pathogen Informatics"/>
        </authorList>
    </citation>
    <scope>NUCLEOTIDE SEQUENCE [LARGE SCALE GENOMIC DNA]</scope>
    <source>
        <strain evidence="9 10">NCTC5386</strain>
    </source>
</reference>
<evidence type="ECO:0000256" key="6">
    <source>
        <dbReference type="ARBA" id="ARBA00022683"/>
    </source>
</evidence>
<sequence>MIKIIVVAHGQFSNGILSSLELIAGKQENIVAIDFISGMSSDNIRRSLEVSLEEVEQALILTDLLGGTPFNVASTLSVNYADKEIKVLSGLNLAMLMEAVFSRNFCDKLEDLTEKLITSARNGIVDFSTCIERNEEDDQFEGGI</sequence>
<dbReference type="AlphaFoldDB" id="A0A4U9XHQ3"/>
<keyword evidence="6" id="KW-0598">Phosphotransferase system</keyword>
<keyword evidence="3" id="KW-0963">Cytoplasm</keyword>
<evidence type="ECO:0000256" key="4">
    <source>
        <dbReference type="ARBA" id="ARBA00022597"/>
    </source>
</evidence>
<dbReference type="GO" id="GO:0009401">
    <property type="term" value="P:phosphoenolpyruvate-dependent sugar phosphotransferase system"/>
    <property type="evidence" value="ECO:0007669"/>
    <property type="project" value="UniProtKB-KW"/>
</dbReference>
<evidence type="ECO:0000256" key="3">
    <source>
        <dbReference type="ARBA" id="ARBA00022490"/>
    </source>
</evidence>
<organism evidence="9 10">
    <name type="scientific">Streptococcus pseudoporcinus</name>
    <dbReference type="NCBI Taxonomy" id="361101"/>
    <lineage>
        <taxon>Bacteria</taxon>
        <taxon>Bacillati</taxon>
        <taxon>Bacillota</taxon>
        <taxon>Bacilli</taxon>
        <taxon>Lactobacillales</taxon>
        <taxon>Streptococcaceae</taxon>
        <taxon>Streptococcus</taxon>
    </lineage>
</organism>
<evidence type="ECO:0000256" key="2">
    <source>
        <dbReference type="ARBA" id="ARBA00022448"/>
    </source>
</evidence>
<dbReference type="PANTHER" id="PTHR33799:SF1">
    <property type="entry name" value="PTS SYSTEM MANNOSE-SPECIFIC EIIAB COMPONENT-RELATED"/>
    <property type="match status" value="1"/>
</dbReference>
<dbReference type="CDD" id="cd00006">
    <property type="entry name" value="PTS_IIA_man"/>
    <property type="match status" value="1"/>
</dbReference>
<keyword evidence="7" id="KW-0418">Kinase</keyword>
<keyword evidence="4" id="KW-0762">Sugar transport</keyword>
<accession>A0A4U9XHQ3</accession>
<dbReference type="InterPro" id="IPR033887">
    <property type="entry name" value="PTS_IIA_man"/>
</dbReference>
<dbReference type="PROSITE" id="PS51096">
    <property type="entry name" value="PTS_EIIA_TYPE_4"/>
    <property type="match status" value="1"/>
</dbReference>
<dbReference type="Gene3D" id="3.40.50.510">
    <property type="entry name" value="Phosphotransferase system, mannose-type IIA component"/>
    <property type="match status" value="1"/>
</dbReference>
<dbReference type="EC" id="2.7.1.69" evidence="9"/>
<dbReference type="InterPro" id="IPR051471">
    <property type="entry name" value="Bacterial_PTS_sugar_comp"/>
</dbReference>
<dbReference type="Pfam" id="PF03610">
    <property type="entry name" value="EIIA-man"/>
    <property type="match status" value="1"/>
</dbReference>
<dbReference type="PANTHER" id="PTHR33799">
    <property type="entry name" value="PTS PERMEASE-RELATED-RELATED"/>
    <property type="match status" value="1"/>
</dbReference>
<dbReference type="RefSeq" id="WP_077323396.1">
    <property type="nucleotide sequence ID" value="NZ_CABEHT010000001.1"/>
</dbReference>
<evidence type="ECO:0000256" key="7">
    <source>
        <dbReference type="ARBA" id="ARBA00022777"/>
    </source>
</evidence>
<evidence type="ECO:0000259" key="8">
    <source>
        <dbReference type="PROSITE" id="PS51096"/>
    </source>
</evidence>
<feature type="domain" description="PTS EIIA type-4" evidence="8">
    <location>
        <begin position="1"/>
        <end position="124"/>
    </location>
</feature>
<evidence type="ECO:0000256" key="5">
    <source>
        <dbReference type="ARBA" id="ARBA00022679"/>
    </source>
</evidence>
<dbReference type="EMBL" id="CABEHT010000001">
    <property type="protein sequence ID" value="VTS12694.1"/>
    <property type="molecule type" value="Genomic_DNA"/>
</dbReference>
<dbReference type="Proteomes" id="UP000394068">
    <property type="component" value="Unassembled WGS sequence"/>
</dbReference>
<evidence type="ECO:0000256" key="1">
    <source>
        <dbReference type="ARBA" id="ARBA00004496"/>
    </source>
</evidence>
<protein>
    <submittedName>
        <fullName evidence="9">PTS system, N-acetylgalactosamine-and galactosamine-specific IIA component</fullName>
        <ecNumber evidence="9">2.7.1.69</ecNumber>
    </submittedName>
</protein>
<dbReference type="InterPro" id="IPR004701">
    <property type="entry name" value="PTS_EIIA_man-typ"/>
</dbReference>
<gene>
    <name evidence="9" type="primary">manX_1</name>
    <name evidence="9" type="ORF">NCTC5386_00527</name>
</gene>
<dbReference type="GO" id="GO:0005737">
    <property type="term" value="C:cytoplasm"/>
    <property type="evidence" value="ECO:0007669"/>
    <property type="project" value="UniProtKB-SubCell"/>
</dbReference>
<keyword evidence="2" id="KW-0813">Transport</keyword>
<keyword evidence="5 9" id="KW-0808">Transferase</keyword>
<proteinExistence type="predicted"/>
<name>A0A4U9XHQ3_9STRE</name>
<dbReference type="GO" id="GO:0016301">
    <property type="term" value="F:kinase activity"/>
    <property type="evidence" value="ECO:0007669"/>
    <property type="project" value="UniProtKB-KW"/>
</dbReference>
<dbReference type="GO" id="GO:0016020">
    <property type="term" value="C:membrane"/>
    <property type="evidence" value="ECO:0007669"/>
    <property type="project" value="InterPro"/>
</dbReference>
<evidence type="ECO:0000313" key="10">
    <source>
        <dbReference type="Proteomes" id="UP000394068"/>
    </source>
</evidence>
<dbReference type="InterPro" id="IPR036662">
    <property type="entry name" value="PTS_EIIA_man-typ_sf"/>
</dbReference>
<dbReference type="SUPFAM" id="SSF53062">
    <property type="entry name" value="PTS system fructose IIA component-like"/>
    <property type="match status" value="1"/>
</dbReference>